<dbReference type="AlphaFoldDB" id="A0A9N9SXD8"/>
<dbReference type="EMBL" id="OU898277">
    <property type="protein sequence ID" value="CAG9829894.1"/>
    <property type="molecule type" value="Genomic_DNA"/>
</dbReference>
<organism evidence="2 3">
    <name type="scientific">Diabrotica balteata</name>
    <name type="common">Banded cucumber beetle</name>
    <dbReference type="NCBI Taxonomy" id="107213"/>
    <lineage>
        <taxon>Eukaryota</taxon>
        <taxon>Metazoa</taxon>
        <taxon>Ecdysozoa</taxon>
        <taxon>Arthropoda</taxon>
        <taxon>Hexapoda</taxon>
        <taxon>Insecta</taxon>
        <taxon>Pterygota</taxon>
        <taxon>Neoptera</taxon>
        <taxon>Endopterygota</taxon>
        <taxon>Coleoptera</taxon>
        <taxon>Polyphaga</taxon>
        <taxon>Cucujiformia</taxon>
        <taxon>Chrysomeloidea</taxon>
        <taxon>Chrysomelidae</taxon>
        <taxon>Galerucinae</taxon>
        <taxon>Diabroticina</taxon>
        <taxon>Diabroticites</taxon>
        <taxon>Diabrotica</taxon>
    </lineage>
</organism>
<protein>
    <submittedName>
        <fullName evidence="2">Uncharacterized protein</fullName>
    </submittedName>
</protein>
<accession>A0A9N9SXD8</accession>
<feature type="region of interest" description="Disordered" evidence="1">
    <location>
        <begin position="131"/>
        <end position="200"/>
    </location>
</feature>
<name>A0A9N9SXD8_DIABA</name>
<gene>
    <name evidence="2" type="ORF">DIABBA_LOCUS3649</name>
</gene>
<feature type="compositionally biased region" description="Basic and acidic residues" evidence="1">
    <location>
        <begin position="131"/>
        <end position="162"/>
    </location>
</feature>
<keyword evidence="3" id="KW-1185">Reference proteome</keyword>
<evidence type="ECO:0000313" key="2">
    <source>
        <dbReference type="EMBL" id="CAG9829894.1"/>
    </source>
</evidence>
<feature type="compositionally biased region" description="Polar residues" evidence="1">
    <location>
        <begin position="189"/>
        <end position="200"/>
    </location>
</feature>
<sequence>MSDDGNDIDALEQIFEDLEGETEEVNLQTGNSGPDELNIEPLAVEVEPVGPVVTAGPSTSQAFSEDNCLSEACKLDKCFLSFNGHPLAKPASQAALVSQYCVVSTSLPFFIRKCTARFLLRRQQKETAYDHILEDHHSDSDTKQEKNGSDEPNFKNNEEHGQPMHKILKRNVGKRKNRQVLRNMGKGYETNNENTIKVRQ</sequence>
<feature type="compositionally biased region" description="Basic residues" evidence="1">
    <location>
        <begin position="166"/>
        <end position="179"/>
    </location>
</feature>
<evidence type="ECO:0000256" key="1">
    <source>
        <dbReference type="SAM" id="MobiDB-lite"/>
    </source>
</evidence>
<reference evidence="2" key="1">
    <citation type="submission" date="2022-01" db="EMBL/GenBank/DDBJ databases">
        <authorList>
            <person name="King R."/>
        </authorList>
    </citation>
    <scope>NUCLEOTIDE SEQUENCE</scope>
</reference>
<evidence type="ECO:0000313" key="3">
    <source>
        <dbReference type="Proteomes" id="UP001153709"/>
    </source>
</evidence>
<proteinExistence type="predicted"/>
<dbReference type="Proteomes" id="UP001153709">
    <property type="component" value="Chromosome 2"/>
</dbReference>